<proteinExistence type="predicted"/>
<protein>
    <submittedName>
        <fullName evidence="2">Uncharacterized protein</fullName>
    </submittedName>
</protein>
<dbReference type="HOGENOM" id="CLU_2800847_0_0_1"/>
<organism evidence="2 3">
    <name type="scientific">Botryobasidium botryosum (strain FD-172 SS1)</name>
    <dbReference type="NCBI Taxonomy" id="930990"/>
    <lineage>
        <taxon>Eukaryota</taxon>
        <taxon>Fungi</taxon>
        <taxon>Dikarya</taxon>
        <taxon>Basidiomycota</taxon>
        <taxon>Agaricomycotina</taxon>
        <taxon>Agaricomycetes</taxon>
        <taxon>Cantharellales</taxon>
        <taxon>Botryobasidiaceae</taxon>
        <taxon>Botryobasidium</taxon>
    </lineage>
</organism>
<dbReference type="InParanoid" id="A0A067M4F4"/>
<reference evidence="3" key="1">
    <citation type="journal article" date="2014" name="Proc. Natl. Acad. Sci. U.S.A.">
        <title>Extensive sampling of basidiomycete genomes demonstrates inadequacy of the white-rot/brown-rot paradigm for wood decay fungi.</title>
        <authorList>
            <person name="Riley R."/>
            <person name="Salamov A.A."/>
            <person name="Brown D.W."/>
            <person name="Nagy L.G."/>
            <person name="Floudas D."/>
            <person name="Held B.W."/>
            <person name="Levasseur A."/>
            <person name="Lombard V."/>
            <person name="Morin E."/>
            <person name="Otillar R."/>
            <person name="Lindquist E.A."/>
            <person name="Sun H."/>
            <person name="LaButti K.M."/>
            <person name="Schmutz J."/>
            <person name="Jabbour D."/>
            <person name="Luo H."/>
            <person name="Baker S.E."/>
            <person name="Pisabarro A.G."/>
            <person name="Walton J.D."/>
            <person name="Blanchette R.A."/>
            <person name="Henrissat B."/>
            <person name="Martin F."/>
            <person name="Cullen D."/>
            <person name="Hibbett D.S."/>
            <person name="Grigoriev I.V."/>
        </authorList>
    </citation>
    <scope>NUCLEOTIDE SEQUENCE [LARGE SCALE GENOMIC DNA]</scope>
    <source>
        <strain evidence="3">FD-172 SS1</strain>
    </source>
</reference>
<keyword evidence="1" id="KW-0472">Membrane</keyword>
<accession>A0A067M4F4</accession>
<evidence type="ECO:0000256" key="1">
    <source>
        <dbReference type="SAM" id="Phobius"/>
    </source>
</evidence>
<sequence length="68" mass="7728">MWQAERAQEVVVNGVLHTISLRGSELEMPAIVPRRTDPQHHINPFRFQYPILASAFVFIVVSKIGTLD</sequence>
<evidence type="ECO:0000313" key="2">
    <source>
        <dbReference type="EMBL" id="KDQ10419.1"/>
    </source>
</evidence>
<keyword evidence="3" id="KW-1185">Reference proteome</keyword>
<gene>
    <name evidence="2" type="ORF">BOTBODRAFT_36325</name>
</gene>
<feature type="non-terminal residue" evidence="2">
    <location>
        <position position="68"/>
    </location>
</feature>
<feature type="transmembrane region" description="Helical" evidence="1">
    <location>
        <begin position="47"/>
        <end position="66"/>
    </location>
</feature>
<dbReference type="Proteomes" id="UP000027195">
    <property type="component" value="Unassembled WGS sequence"/>
</dbReference>
<keyword evidence="1" id="KW-0812">Transmembrane</keyword>
<keyword evidence="1" id="KW-1133">Transmembrane helix</keyword>
<dbReference type="AlphaFoldDB" id="A0A067M4F4"/>
<evidence type="ECO:0000313" key="3">
    <source>
        <dbReference type="Proteomes" id="UP000027195"/>
    </source>
</evidence>
<dbReference type="EMBL" id="KL198068">
    <property type="protein sequence ID" value="KDQ10419.1"/>
    <property type="molecule type" value="Genomic_DNA"/>
</dbReference>
<name>A0A067M4F4_BOTB1</name>